<comment type="caution">
    <text evidence="2">The sequence shown here is derived from an EMBL/GenBank/DDBJ whole genome shotgun (WGS) entry which is preliminary data.</text>
</comment>
<feature type="region of interest" description="Disordered" evidence="1">
    <location>
        <begin position="98"/>
        <end position="136"/>
    </location>
</feature>
<name>K0STR9_THAOC</name>
<proteinExistence type="predicted"/>
<keyword evidence="3" id="KW-1185">Reference proteome</keyword>
<feature type="compositionally biased region" description="Basic and acidic residues" evidence="1">
    <location>
        <begin position="109"/>
        <end position="136"/>
    </location>
</feature>
<reference evidence="2 3" key="1">
    <citation type="journal article" date="2012" name="Genome Biol.">
        <title>Genome and low-iron response of an oceanic diatom adapted to chronic iron limitation.</title>
        <authorList>
            <person name="Lommer M."/>
            <person name="Specht M."/>
            <person name="Roy A.S."/>
            <person name="Kraemer L."/>
            <person name="Andreson R."/>
            <person name="Gutowska M.A."/>
            <person name="Wolf J."/>
            <person name="Bergner S.V."/>
            <person name="Schilhabel M.B."/>
            <person name="Klostermeier U.C."/>
            <person name="Beiko R.G."/>
            <person name="Rosenstiel P."/>
            <person name="Hippler M."/>
            <person name="Laroche J."/>
        </authorList>
    </citation>
    <scope>NUCLEOTIDE SEQUENCE [LARGE SCALE GENOMIC DNA]</scope>
    <source>
        <strain evidence="2 3">CCMP1005</strain>
    </source>
</reference>
<dbReference type="Proteomes" id="UP000266841">
    <property type="component" value="Unassembled WGS sequence"/>
</dbReference>
<organism evidence="2 3">
    <name type="scientific">Thalassiosira oceanica</name>
    <name type="common">Marine diatom</name>
    <dbReference type="NCBI Taxonomy" id="159749"/>
    <lineage>
        <taxon>Eukaryota</taxon>
        <taxon>Sar</taxon>
        <taxon>Stramenopiles</taxon>
        <taxon>Ochrophyta</taxon>
        <taxon>Bacillariophyta</taxon>
        <taxon>Coscinodiscophyceae</taxon>
        <taxon>Thalassiosirophycidae</taxon>
        <taxon>Thalassiosirales</taxon>
        <taxon>Thalassiosiraceae</taxon>
        <taxon>Thalassiosira</taxon>
    </lineage>
</organism>
<dbReference type="EMBL" id="AGNL01019698">
    <property type="protein sequence ID" value="EJK61642.1"/>
    <property type="molecule type" value="Genomic_DNA"/>
</dbReference>
<evidence type="ECO:0000313" key="2">
    <source>
        <dbReference type="EMBL" id="EJK61642.1"/>
    </source>
</evidence>
<dbReference type="AlphaFoldDB" id="K0STR9"/>
<accession>K0STR9</accession>
<evidence type="ECO:0000256" key="1">
    <source>
        <dbReference type="SAM" id="MobiDB-lite"/>
    </source>
</evidence>
<protein>
    <submittedName>
        <fullName evidence="2">Uncharacterized protein</fullName>
    </submittedName>
</protein>
<evidence type="ECO:0000313" key="3">
    <source>
        <dbReference type="Proteomes" id="UP000266841"/>
    </source>
</evidence>
<sequence>MGELHVGQVSAAIECVTSQLCDARRYRHSLQSRAATECVVSNDLQRPLMGELHVGQVAAAHECPIAQLGDAWRYRHSLQSLAVTECVVSDDLQRPDFSRSNIMASGNEDLLRAGNRNEGEQRRRVSDHPPRRENRQGLRWCYPRIAKSNR</sequence>
<gene>
    <name evidence="2" type="ORF">THAOC_17832</name>
</gene>